<sequence>VGSCKDGSPLQQSWVCDGIPDCPDHSDEDDCECERGAGYLECRSGGRSLTYDLQLGSAVCADGAFRCPSGRACEGEGCKTTPSPCLPRNHLCDGIAHCTHAEDEAACVGVSR</sequence>
<keyword evidence="7 8" id="KW-1015">Disulfide bond</keyword>
<dbReference type="AlphaFoldDB" id="A0AAW0Y6K7"/>
<evidence type="ECO:0000313" key="10">
    <source>
        <dbReference type="Proteomes" id="UP001445076"/>
    </source>
</evidence>
<dbReference type="CDD" id="cd00112">
    <property type="entry name" value="LDLa"/>
    <property type="match status" value="1"/>
</dbReference>
<name>A0AAW0Y6K7_CHEQU</name>
<feature type="disulfide bond" evidence="8">
    <location>
        <begin position="4"/>
        <end position="22"/>
    </location>
</feature>
<feature type="non-terminal residue" evidence="9">
    <location>
        <position position="112"/>
    </location>
</feature>
<evidence type="ECO:0000256" key="3">
    <source>
        <dbReference type="ARBA" id="ARBA00022692"/>
    </source>
</evidence>
<dbReference type="Gene3D" id="4.10.400.10">
    <property type="entry name" value="Low-density Lipoprotein Receptor"/>
    <property type="match status" value="2"/>
</dbReference>
<organism evidence="9 10">
    <name type="scientific">Cherax quadricarinatus</name>
    <name type="common">Australian red claw crayfish</name>
    <dbReference type="NCBI Taxonomy" id="27406"/>
    <lineage>
        <taxon>Eukaryota</taxon>
        <taxon>Metazoa</taxon>
        <taxon>Ecdysozoa</taxon>
        <taxon>Arthropoda</taxon>
        <taxon>Crustacea</taxon>
        <taxon>Multicrustacea</taxon>
        <taxon>Malacostraca</taxon>
        <taxon>Eumalacostraca</taxon>
        <taxon>Eucarida</taxon>
        <taxon>Decapoda</taxon>
        <taxon>Pleocyemata</taxon>
        <taxon>Astacidea</taxon>
        <taxon>Parastacoidea</taxon>
        <taxon>Parastacidae</taxon>
        <taxon>Cherax</taxon>
    </lineage>
</organism>
<gene>
    <name evidence="9" type="ORF">OTU49_016786</name>
</gene>
<dbReference type="GO" id="GO:0005886">
    <property type="term" value="C:plasma membrane"/>
    <property type="evidence" value="ECO:0007669"/>
    <property type="project" value="TreeGrafter"/>
</dbReference>
<dbReference type="Pfam" id="PF00057">
    <property type="entry name" value="Ldl_recept_a"/>
    <property type="match status" value="1"/>
</dbReference>
<evidence type="ECO:0000256" key="5">
    <source>
        <dbReference type="ARBA" id="ARBA00022989"/>
    </source>
</evidence>
<reference evidence="9 10" key="1">
    <citation type="journal article" date="2024" name="BMC Genomics">
        <title>Genome assembly of redclaw crayfish (Cherax quadricarinatus) provides insights into its immune adaptation and hypoxia tolerance.</title>
        <authorList>
            <person name="Liu Z."/>
            <person name="Zheng J."/>
            <person name="Li H."/>
            <person name="Fang K."/>
            <person name="Wang S."/>
            <person name="He J."/>
            <person name="Zhou D."/>
            <person name="Weng S."/>
            <person name="Chi M."/>
            <person name="Gu Z."/>
            <person name="He J."/>
            <person name="Li F."/>
            <person name="Wang M."/>
        </authorList>
    </citation>
    <scope>NUCLEOTIDE SEQUENCE [LARGE SCALE GENOMIC DNA]</scope>
    <source>
        <strain evidence="9">ZL_2023a</strain>
    </source>
</reference>
<keyword evidence="5" id="KW-1133">Transmembrane helix</keyword>
<feature type="non-terminal residue" evidence="9">
    <location>
        <position position="1"/>
    </location>
</feature>
<dbReference type="InterPro" id="IPR036055">
    <property type="entry name" value="LDL_receptor-like_sf"/>
</dbReference>
<comment type="caution">
    <text evidence="9">The sequence shown here is derived from an EMBL/GenBank/DDBJ whole genome shotgun (WGS) entry which is preliminary data.</text>
</comment>
<dbReference type="EMBL" id="JARKIK010000015">
    <property type="protein sequence ID" value="KAK8747387.1"/>
    <property type="molecule type" value="Genomic_DNA"/>
</dbReference>
<dbReference type="PROSITE" id="PS50068">
    <property type="entry name" value="LDLRA_2"/>
    <property type="match status" value="2"/>
</dbReference>
<dbReference type="PANTHER" id="PTHR24270">
    <property type="entry name" value="LOW-DENSITY LIPOPROTEIN RECEPTOR-RELATED"/>
    <property type="match status" value="1"/>
</dbReference>
<evidence type="ECO:0000256" key="1">
    <source>
        <dbReference type="ARBA" id="ARBA00004167"/>
    </source>
</evidence>
<comment type="subcellular location">
    <subcellularLocation>
        <location evidence="2">Endomembrane system</location>
    </subcellularLocation>
    <subcellularLocation>
        <location evidence="1">Membrane</location>
        <topology evidence="1">Single-pass membrane protein</topology>
    </subcellularLocation>
</comment>
<dbReference type="GO" id="GO:0016192">
    <property type="term" value="P:vesicle-mediated transport"/>
    <property type="evidence" value="ECO:0007669"/>
    <property type="project" value="UniProtKB-ARBA"/>
</dbReference>
<feature type="disulfide bond" evidence="8">
    <location>
        <begin position="16"/>
        <end position="31"/>
    </location>
</feature>
<dbReference type="InterPro" id="IPR023415">
    <property type="entry name" value="LDLR_class-A_CS"/>
</dbReference>
<dbReference type="PRINTS" id="PR00261">
    <property type="entry name" value="LDLRECEPTOR"/>
</dbReference>
<dbReference type="SMART" id="SM00192">
    <property type="entry name" value="LDLa"/>
    <property type="match status" value="2"/>
</dbReference>
<dbReference type="SUPFAM" id="SSF57424">
    <property type="entry name" value="LDL receptor-like module"/>
    <property type="match status" value="2"/>
</dbReference>
<evidence type="ECO:0000256" key="7">
    <source>
        <dbReference type="ARBA" id="ARBA00023157"/>
    </source>
</evidence>
<dbReference type="InterPro" id="IPR002172">
    <property type="entry name" value="LDrepeatLR_classA_rpt"/>
</dbReference>
<evidence type="ECO:0000256" key="8">
    <source>
        <dbReference type="PROSITE-ProRule" id="PRU00124"/>
    </source>
</evidence>
<keyword evidence="10" id="KW-1185">Reference proteome</keyword>
<comment type="caution">
    <text evidence="8">Lacks conserved residue(s) required for the propagation of feature annotation.</text>
</comment>
<evidence type="ECO:0000256" key="2">
    <source>
        <dbReference type="ARBA" id="ARBA00004308"/>
    </source>
</evidence>
<accession>A0AAW0Y6K7</accession>
<keyword evidence="3" id="KW-0812">Transmembrane</keyword>
<proteinExistence type="predicted"/>
<dbReference type="GO" id="GO:0012505">
    <property type="term" value="C:endomembrane system"/>
    <property type="evidence" value="ECO:0007669"/>
    <property type="project" value="UniProtKB-SubCell"/>
</dbReference>
<evidence type="ECO:0000313" key="9">
    <source>
        <dbReference type="EMBL" id="KAK8747387.1"/>
    </source>
</evidence>
<feature type="disulfide bond" evidence="8">
    <location>
        <begin position="92"/>
        <end position="107"/>
    </location>
</feature>
<protein>
    <submittedName>
        <fullName evidence="9">Uncharacterized protein</fullName>
    </submittedName>
</protein>
<keyword evidence="4" id="KW-0677">Repeat</keyword>
<dbReference type="InterPro" id="IPR050685">
    <property type="entry name" value="LDLR"/>
</dbReference>
<dbReference type="Proteomes" id="UP001445076">
    <property type="component" value="Unassembled WGS sequence"/>
</dbReference>
<keyword evidence="6" id="KW-0472">Membrane</keyword>
<evidence type="ECO:0000256" key="6">
    <source>
        <dbReference type="ARBA" id="ARBA00023136"/>
    </source>
</evidence>
<evidence type="ECO:0000256" key="4">
    <source>
        <dbReference type="ARBA" id="ARBA00022737"/>
    </source>
</evidence>
<dbReference type="PROSITE" id="PS01209">
    <property type="entry name" value="LDLRA_1"/>
    <property type="match status" value="1"/>
</dbReference>